<dbReference type="RefSeq" id="WP_150211587.1">
    <property type="nucleotide sequence ID" value="NZ_CP029190.1"/>
</dbReference>
<accession>A0A5P2DAS7</accession>
<evidence type="ECO:0000313" key="2">
    <source>
        <dbReference type="Proteomes" id="UP000325211"/>
    </source>
</evidence>
<sequence length="173" mass="19636">MIGSAQRPLLFLDVDGPLIPFGGSERYPTYRTGVEPPPGSEAHPLLARIDPRHGPRLTMLSCDLVWATTWMDDANEWIAPRIGLPRLPVVAWPEPSAVDEQDERHGLHWKTRTLVDWAAERAFVWVDDEITDIDRTWVSVHHPGPALLHRVDARRGLTDRDYQEIGRWLGTIG</sequence>
<evidence type="ECO:0008006" key="3">
    <source>
        <dbReference type="Google" id="ProtNLM"/>
    </source>
</evidence>
<protein>
    <recommendedName>
        <fullName evidence="3">Secreted protein</fullName>
    </recommendedName>
</protein>
<dbReference type="EMBL" id="CP029190">
    <property type="protein sequence ID" value="QES51843.1"/>
    <property type="molecule type" value="Genomic_DNA"/>
</dbReference>
<reference evidence="1 2" key="1">
    <citation type="submission" date="2018-05" db="EMBL/GenBank/DDBJ databases">
        <title>Streptomyces venezuelae.</title>
        <authorList>
            <person name="Kim W."/>
            <person name="Lee N."/>
            <person name="Cho B.-K."/>
        </authorList>
    </citation>
    <scope>NUCLEOTIDE SEQUENCE [LARGE SCALE GENOMIC DNA]</scope>
    <source>
        <strain evidence="1 2">ATCC 21782</strain>
    </source>
</reference>
<evidence type="ECO:0000313" key="1">
    <source>
        <dbReference type="EMBL" id="QES51843.1"/>
    </source>
</evidence>
<dbReference type="AlphaFoldDB" id="A0A5P2DAS7"/>
<proteinExistence type="predicted"/>
<dbReference type="OrthoDB" id="5124141at2"/>
<dbReference type="Pfam" id="PF18143">
    <property type="entry name" value="HAD_SAK_2"/>
    <property type="match status" value="1"/>
</dbReference>
<organism evidence="1 2">
    <name type="scientific">Streptomyces venezuelae</name>
    <dbReference type="NCBI Taxonomy" id="54571"/>
    <lineage>
        <taxon>Bacteria</taxon>
        <taxon>Bacillati</taxon>
        <taxon>Actinomycetota</taxon>
        <taxon>Actinomycetes</taxon>
        <taxon>Kitasatosporales</taxon>
        <taxon>Streptomycetaceae</taxon>
        <taxon>Streptomyces</taxon>
    </lineage>
</organism>
<gene>
    <name evidence="1" type="ORF">DEJ50_32325</name>
</gene>
<name>A0A5P2DAS7_STRVZ</name>
<dbReference type="Proteomes" id="UP000325211">
    <property type="component" value="Chromosome"/>
</dbReference>